<proteinExistence type="predicted"/>
<protein>
    <submittedName>
        <fullName evidence="2">Uncharacterized protein</fullName>
    </submittedName>
</protein>
<dbReference type="InParanoid" id="A0A0D0E649"/>
<feature type="region of interest" description="Disordered" evidence="1">
    <location>
        <begin position="1"/>
        <end position="22"/>
    </location>
</feature>
<name>A0A0D0E649_9AGAM</name>
<reference evidence="3" key="2">
    <citation type="submission" date="2015-01" db="EMBL/GenBank/DDBJ databases">
        <title>Evolutionary Origins and Diversification of the Mycorrhizal Mutualists.</title>
        <authorList>
            <consortium name="DOE Joint Genome Institute"/>
            <consortium name="Mycorrhizal Genomics Consortium"/>
            <person name="Kohler A."/>
            <person name="Kuo A."/>
            <person name="Nagy L.G."/>
            <person name="Floudas D."/>
            <person name="Copeland A."/>
            <person name="Barry K.W."/>
            <person name="Cichocki N."/>
            <person name="Veneault-Fourrey C."/>
            <person name="LaButti K."/>
            <person name="Lindquist E.A."/>
            <person name="Lipzen A."/>
            <person name="Lundell T."/>
            <person name="Morin E."/>
            <person name="Murat C."/>
            <person name="Riley R."/>
            <person name="Ohm R."/>
            <person name="Sun H."/>
            <person name="Tunlid A."/>
            <person name="Henrissat B."/>
            <person name="Grigoriev I.V."/>
            <person name="Hibbett D.S."/>
            <person name="Martin F."/>
        </authorList>
    </citation>
    <scope>NUCLEOTIDE SEQUENCE [LARGE SCALE GENOMIC DNA]</scope>
    <source>
        <strain evidence="3">Ve08.2h10</strain>
    </source>
</reference>
<reference evidence="2 3" key="1">
    <citation type="submission" date="2014-04" db="EMBL/GenBank/DDBJ databases">
        <authorList>
            <consortium name="DOE Joint Genome Institute"/>
            <person name="Kuo A."/>
            <person name="Kohler A."/>
            <person name="Jargeat P."/>
            <person name="Nagy L.G."/>
            <person name="Floudas D."/>
            <person name="Copeland A."/>
            <person name="Barry K.W."/>
            <person name="Cichocki N."/>
            <person name="Veneault-Fourrey C."/>
            <person name="LaButti K."/>
            <person name="Lindquist E.A."/>
            <person name="Lipzen A."/>
            <person name="Lundell T."/>
            <person name="Morin E."/>
            <person name="Murat C."/>
            <person name="Sun H."/>
            <person name="Tunlid A."/>
            <person name="Henrissat B."/>
            <person name="Grigoriev I.V."/>
            <person name="Hibbett D.S."/>
            <person name="Martin F."/>
            <person name="Nordberg H.P."/>
            <person name="Cantor M.N."/>
            <person name="Hua S.X."/>
        </authorList>
    </citation>
    <scope>NUCLEOTIDE SEQUENCE [LARGE SCALE GENOMIC DNA]</scope>
    <source>
        <strain evidence="2 3">Ve08.2h10</strain>
    </source>
</reference>
<evidence type="ECO:0000313" key="3">
    <source>
        <dbReference type="Proteomes" id="UP000054538"/>
    </source>
</evidence>
<organism evidence="2 3">
    <name type="scientific">Paxillus rubicundulus Ve08.2h10</name>
    <dbReference type="NCBI Taxonomy" id="930991"/>
    <lineage>
        <taxon>Eukaryota</taxon>
        <taxon>Fungi</taxon>
        <taxon>Dikarya</taxon>
        <taxon>Basidiomycota</taxon>
        <taxon>Agaricomycotina</taxon>
        <taxon>Agaricomycetes</taxon>
        <taxon>Agaricomycetidae</taxon>
        <taxon>Boletales</taxon>
        <taxon>Paxilineae</taxon>
        <taxon>Paxillaceae</taxon>
        <taxon>Paxillus</taxon>
    </lineage>
</organism>
<accession>A0A0D0E649</accession>
<dbReference type="Proteomes" id="UP000054538">
    <property type="component" value="Unassembled WGS sequence"/>
</dbReference>
<dbReference type="AlphaFoldDB" id="A0A0D0E649"/>
<evidence type="ECO:0000313" key="2">
    <source>
        <dbReference type="EMBL" id="KIL00357.1"/>
    </source>
</evidence>
<gene>
    <name evidence="2" type="ORF">PAXRUDRAFT_252169</name>
</gene>
<dbReference type="EMBL" id="KN824835">
    <property type="protein sequence ID" value="KIL00357.1"/>
    <property type="molecule type" value="Genomic_DNA"/>
</dbReference>
<sequence length="56" mass="5834">MRFGGFQSALSGSGECGDGTRTPKCAMMEGGCAGGVYDIPGKLRMLMDLVDSDRLS</sequence>
<keyword evidence="3" id="KW-1185">Reference proteome</keyword>
<dbReference type="HOGENOM" id="CLU_3014807_0_0_1"/>
<evidence type="ECO:0000256" key="1">
    <source>
        <dbReference type="SAM" id="MobiDB-lite"/>
    </source>
</evidence>